<name>A0A066XAT4_COLSU</name>
<protein>
    <submittedName>
        <fullName evidence="1">Uncharacterized protein</fullName>
    </submittedName>
</protein>
<sequence>MNGCNDGGESGIRLWEDLEKREEQLAGRVQFGPRAVLLERTPLKSRAVSWGLGADVGCWTCFKQSPRVAVTWATQSTKTCIKACAARDCSCPHPVRWERYARGLGFMPEERLEENRSKDVGPGRERWRVSTAGRDPLHASLFALGCFYPAKAYYNNVRIESKAYLGMALDSSPSSPSCTIPVHTPTNASAGRWCWRCMTQGWGKGWRISKRR</sequence>
<proteinExistence type="predicted"/>
<accession>A0A066XAT4</accession>
<gene>
    <name evidence="1" type="ORF">CSUB01_10660</name>
</gene>
<keyword evidence="2" id="KW-1185">Reference proteome</keyword>
<dbReference type="EMBL" id="JMSE01001100">
    <property type="protein sequence ID" value="KDN64739.1"/>
    <property type="molecule type" value="Genomic_DNA"/>
</dbReference>
<organism evidence="1 2">
    <name type="scientific">Colletotrichum sublineola</name>
    <name type="common">Sorghum anthracnose fungus</name>
    <dbReference type="NCBI Taxonomy" id="1173701"/>
    <lineage>
        <taxon>Eukaryota</taxon>
        <taxon>Fungi</taxon>
        <taxon>Dikarya</taxon>
        <taxon>Ascomycota</taxon>
        <taxon>Pezizomycotina</taxon>
        <taxon>Sordariomycetes</taxon>
        <taxon>Hypocreomycetidae</taxon>
        <taxon>Glomerellales</taxon>
        <taxon>Glomerellaceae</taxon>
        <taxon>Colletotrichum</taxon>
        <taxon>Colletotrichum graminicola species complex</taxon>
    </lineage>
</organism>
<comment type="caution">
    <text evidence="1">The sequence shown here is derived from an EMBL/GenBank/DDBJ whole genome shotgun (WGS) entry which is preliminary data.</text>
</comment>
<reference evidence="2" key="1">
    <citation type="journal article" date="2014" name="Genome Announc.">
        <title>Draft genome sequence of Colletotrichum sublineola, a destructive pathogen of cultivated sorghum.</title>
        <authorList>
            <person name="Baroncelli R."/>
            <person name="Sanz-Martin J.M."/>
            <person name="Rech G.E."/>
            <person name="Sukno S.A."/>
            <person name="Thon M.R."/>
        </authorList>
    </citation>
    <scope>NUCLEOTIDE SEQUENCE [LARGE SCALE GENOMIC DNA]</scope>
    <source>
        <strain evidence="2">TX430BB</strain>
    </source>
</reference>
<evidence type="ECO:0000313" key="2">
    <source>
        <dbReference type="Proteomes" id="UP000027238"/>
    </source>
</evidence>
<evidence type="ECO:0000313" key="1">
    <source>
        <dbReference type="EMBL" id="KDN64739.1"/>
    </source>
</evidence>
<dbReference type="OrthoDB" id="10481581at2759"/>
<dbReference type="AlphaFoldDB" id="A0A066XAT4"/>
<dbReference type="HOGENOM" id="CLU_1299633_0_0_1"/>
<dbReference type="Proteomes" id="UP000027238">
    <property type="component" value="Unassembled WGS sequence"/>
</dbReference>